<keyword evidence="2 9" id="KW-0812">Transmembrane</keyword>
<dbReference type="GO" id="GO:0004875">
    <property type="term" value="F:complement receptor activity"/>
    <property type="evidence" value="ECO:0007669"/>
    <property type="project" value="TreeGrafter"/>
</dbReference>
<comment type="similarity">
    <text evidence="8">Belongs to the chemokine-like receptor (CMKLR) family.</text>
</comment>
<evidence type="ECO:0000256" key="9">
    <source>
        <dbReference type="SAM" id="Phobius"/>
    </source>
</evidence>
<sequence>MGVAGAVPKAVLARRIIIRILMNFPMNQPSRTKNRFLRVTIAIIATFVLTWLPYQVFALLRVLCSEDTPCSRVAERLNWLQAAIIASACINPFLYRFRTRPVSSGSAINTTADRMSSYKDIKESHSSYQLRNRLAIDECRPKRGDSSMNLTALRIADESSLLGTHGDLPKRATSALALSTLSPANKDTSDDCHNV</sequence>
<dbReference type="GO" id="GO:0007200">
    <property type="term" value="P:phospholipase C-activating G protein-coupled receptor signaling pathway"/>
    <property type="evidence" value="ECO:0007669"/>
    <property type="project" value="TreeGrafter"/>
</dbReference>
<dbReference type="PANTHER" id="PTHR24225">
    <property type="entry name" value="CHEMOTACTIC RECEPTOR"/>
    <property type="match status" value="1"/>
</dbReference>
<reference evidence="12" key="1">
    <citation type="submission" date="2022-11" db="UniProtKB">
        <authorList>
            <consortium name="WormBaseParasite"/>
        </authorList>
    </citation>
    <scope>IDENTIFICATION</scope>
</reference>
<evidence type="ECO:0000313" key="11">
    <source>
        <dbReference type="Proteomes" id="UP000887566"/>
    </source>
</evidence>
<evidence type="ECO:0000256" key="6">
    <source>
        <dbReference type="ARBA" id="ARBA00023170"/>
    </source>
</evidence>
<dbReference type="WBParaSite" id="PSAMB.scaffold6164size10040.g28039.t1">
    <property type="protein sequence ID" value="PSAMB.scaffold6164size10040.g28039.t1"/>
    <property type="gene ID" value="PSAMB.scaffold6164size10040.g28039"/>
</dbReference>
<dbReference type="Gene3D" id="1.20.1070.10">
    <property type="entry name" value="Rhodopsin 7-helix transmembrane proteins"/>
    <property type="match status" value="1"/>
</dbReference>
<keyword evidence="7" id="KW-0807">Transducer</keyword>
<dbReference type="PROSITE" id="PS50262">
    <property type="entry name" value="G_PROTEIN_RECEP_F1_2"/>
    <property type="match status" value="1"/>
</dbReference>
<dbReference type="PANTHER" id="PTHR24225:SF24">
    <property type="entry name" value="G-PROTEIN COUPLED RECEPTORS FAMILY 1 PROFILE DOMAIN-CONTAINING PROTEIN"/>
    <property type="match status" value="1"/>
</dbReference>
<dbReference type="SUPFAM" id="SSF81321">
    <property type="entry name" value="Family A G protein-coupled receptor-like"/>
    <property type="match status" value="1"/>
</dbReference>
<dbReference type="AlphaFoldDB" id="A0A914X2J7"/>
<evidence type="ECO:0000256" key="4">
    <source>
        <dbReference type="ARBA" id="ARBA00023040"/>
    </source>
</evidence>
<evidence type="ECO:0000313" key="12">
    <source>
        <dbReference type="WBParaSite" id="PSAMB.scaffold6164size10040.g28039.t1"/>
    </source>
</evidence>
<evidence type="ECO:0000256" key="2">
    <source>
        <dbReference type="ARBA" id="ARBA00022692"/>
    </source>
</evidence>
<evidence type="ECO:0000256" key="1">
    <source>
        <dbReference type="ARBA" id="ARBA00004141"/>
    </source>
</evidence>
<accession>A0A914X2J7</accession>
<dbReference type="Proteomes" id="UP000887566">
    <property type="component" value="Unplaced"/>
</dbReference>
<dbReference type="CDD" id="cd00637">
    <property type="entry name" value="7tm_classA_rhodopsin-like"/>
    <property type="match status" value="1"/>
</dbReference>
<keyword evidence="11" id="KW-1185">Reference proteome</keyword>
<dbReference type="InterPro" id="IPR017452">
    <property type="entry name" value="GPCR_Rhodpsn_7TM"/>
</dbReference>
<dbReference type="GO" id="GO:0004930">
    <property type="term" value="F:G protein-coupled receptor activity"/>
    <property type="evidence" value="ECO:0007669"/>
    <property type="project" value="UniProtKB-KW"/>
</dbReference>
<keyword evidence="5 9" id="KW-0472">Membrane</keyword>
<organism evidence="11 12">
    <name type="scientific">Plectus sambesii</name>
    <dbReference type="NCBI Taxonomy" id="2011161"/>
    <lineage>
        <taxon>Eukaryota</taxon>
        <taxon>Metazoa</taxon>
        <taxon>Ecdysozoa</taxon>
        <taxon>Nematoda</taxon>
        <taxon>Chromadorea</taxon>
        <taxon>Plectida</taxon>
        <taxon>Plectina</taxon>
        <taxon>Plectoidea</taxon>
        <taxon>Plectidae</taxon>
        <taxon>Plectus</taxon>
    </lineage>
</organism>
<evidence type="ECO:0000256" key="5">
    <source>
        <dbReference type="ARBA" id="ARBA00023136"/>
    </source>
</evidence>
<keyword evidence="3 9" id="KW-1133">Transmembrane helix</keyword>
<name>A0A914X2J7_9BILA</name>
<keyword evidence="6" id="KW-0675">Receptor</keyword>
<dbReference type="InterPro" id="IPR000276">
    <property type="entry name" value="GPCR_Rhodpsn"/>
</dbReference>
<evidence type="ECO:0000256" key="7">
    <source>
        <dbReference type="ARBA" id="ARBA00023224"/>
    </source>
</evidence>
<dbReference type="GO" id="GO:0007204">
    <property type="term" value="P:positive regulation of cytosolic calcium ion concentration"/>
    <property type="evidence" value="ECO:0007669"/>
    <property type="project" value="TreeGrafter"/>
</dbReference>
<dbReference type="GO" id="GO:0005886">
    <property type="term" value="C:plasma membrane"/>
    <property type="evidence" value="ECO:0007669"/>
    <property type="project" value="TreeGrafter"/>
</dbReference>
<feature type="domain" description="G-protein coupled receptors family 1 profile" evidence="10">
    <location>
        <begin position="1"/>
        <end position="95"/>
    </location>
</feature>
<comment type="subcellular location">
    <subcellularLocation>
        <location evidence="1">Membrane</location>
        <topology evidence="1">Multi-pass membrane protein</topology>
    </subcellularLocation>
</comment>
<keyword evidence="4" id="KW-0297">G-protein coupled receptor</keyword>
<protein>
    <submittedName>
        <fullName evidence="12">G-protein coupled receptors family 1 profile domain-containing protein</fullName>
    </submittedName>
</protein>
<proteinExistence type="inferred from homology"/>
<feature type="transmembrane region" description="Helical" evidence="9">
    <location>
        <begin position="36"/>
        <end position="57"/>
    </location>
</feature>
<evidence type="ECO:0000256" key="8">
    <source>
        <dbReference type="ARBA" id="ARBA00025736"/>
    </source>
</evidence>
<dbReference type="InterPro" id="IPR000826">
    <property type="entry name" value="Formyl_rcpt-rel"/>
</dbReference>
<evidence type="ECO:0000256" key="3">
    <source>
        <dbReference type="ARBA" id="ARBA00022989"/>
    </source>
</evidence>
<evidence type="ECO:0000259" key="10">
    <source>
        <dbReference type="PROSITE" id="PS50262"/>
    </source>
</evidence>
<dbReference type="Pfam" id="PF00001">
    <property type="entry name" value="7tm_1"/>
    <property type="match status" value="1"/>
</dbReference>